<dbReference type="EMBL" id="BQNB010020766">
    <property type="protein sequence ID" value="GJT99379.1"/>
    <property type="molecule type" value="Genomic_DNA"/>
</dbReference>
<reference evidence="2" key="1">
    <citation type="journal article" date="2022" name="Int. J. Mol. Sci.">
        <title>Draft Genome of Tanacetum Coccineum: Genomic Comparison of Closely Related Tanacetum-Family Plants.</title>
        <authorList>
            <person name="Yamashiro T."/>
            <person name="Shiraishi A."/>
            <person name="Nakayama K."/>
            <person name="Satake H."/>
        </authorList>
    </citation>
    <scope>NUCLEOTIDE SEQUENCE</scope>
</reference>
<evidence type="ECO:0000313" key="2">
    <source>
        <dbReference type="EMBL" id="GJT99379.1"/>
    </source>
</evidence>
<feature type="compositionally biased region" description="Basic and acidic residues" evidence="1">
    <location>
        <begin position="328"/>
        <end position="348"/>
    </location>
</feature>
<comment type="caution">
    <text evidence="2">The sequence shown here is derived from an EMBL/GenBank/DDBJ whole genome shotgun (WGS) entry which is preliminary data.</text>
</comment>
<sequence length="735" mass="83369">MCISIKRVELWMDELLKQVVPTVLKREVSCKDYEINVLKSEFEKFKQEKDGIDFKIEKFDKASKDLDQLLGSQITDKSKNDLGYSTVPPPHPLIYNRPKKLDLSYSGLDEFKEPEFKGYSPENSEQGSNDVCDKKSDNYKENSDESLVEEQVSQDKSSFVESSLNLGVQENVFLLFKGRVHKTLKYMNNQLKRASHNMMIKEFDGGYVAFGLEAAHIVVEITVSLRGCDKKNYVLFTDTECLVLSPNFKLPDENQILLRIPREDNMKRSAYKHFDNDQTCVACLKGKQHRASFTAGAIFNNSVGTSDEISQDCIVMPIWEDTSYFDSPTKDVDNGEPKTADDAQKQVEDGQNNVNAKQDKFVDDSSTKDVNAGQHVNTVSTDVNTVSPTLEVTHIESFSDEDEPEVDFGEHTTEFWILKKFNYSDVKSASTPVDLEKPLVKDGDADDVDVHLYRSMIGSLMLRDEAVHMDVRCQNGKGLPLPVLATNLVVQVPYTKWGDVVLDRFEITSKQSNDPPLSRGNTLGSGEDSMKLLELMEFCTQLSYKNRKSVLAVKLKLVMPIFVYDVKHKLMLPVQVSAAEVNPIIYTSCIEQFWATAKVQTVNGVRQLQALVDKKRVIITDSKLIRRDLLIGCLQKWKYFIHTITQRLSAKSTAWNKFSSSMASLIICLATNQKFILSKIFPKPNHVGDAHDPNEMVDIPDDEELVDYNEDDEEEPEEEPKEELEDETKEEPGTK</sequence>
<proteinExistence type="predicted"/>
<dbReference type="Proteomes" id="UP001151760">
    <property type="component" value="Unassembled WGS sequence"/>
</dbReference>
<feature type="region of interest" description="Disordered" evidence="1">
    <location>
        <begin position="688"/>
        <end position="735"/>
    </location>
</feature>
<feature type="compositionally biased region" description="Acidic residues" evidence="1">
    <location>
        <begin position="698"/>
        <end position="729"/>
    </location>
</feature>
<name>A0ABQ5II63_9ASTR</name>
<gene>
    <name evidence="2" type="ORF">Tco_1109718</name>
</gene>
<keyword evidence="3" id="KW-1185">Reference proteome</keyword>
<feature type="region of interest" description="Disordered" evidence="1">
    <location>
        <begin position="325"/>
        <end position="370"/>
    </location>
</feature>
<feature type="region of interest" description="Disordered" evidence="1">
    <location>
        <begin position="115"/>
        <end position="146"/>
    </location>
</feature>
<evidence type="ECO:0000256" key="1">
    <source>
        <dbReference type="SAM" id="MobiDB-lite"/>
    </source>
</evidence>
<reference evidence="2" key="2">
    <citation type="submission" date="2022-01" db="EMBL/GenBank/DDBJ databases">
        <authorList>
            <person name="Yamashiro T."/>
            <person name="Shiraishi A."/>
            <person name="Satake H."/>
            <person name="Nakayama K."/>
        </authorList>
    </citation>
    <scope>NUCLEOTIDE SEQUENCE</scope>
</reference>
<feature type="compositionally biased region" description="Basic and acidic residues" evidence="1">
    <location>
        <begin position="131"/>
        <end position="143"/>
    </location>
</feature>
<feature type="compositionally biased region" description="Basic and acidic residues" evidence="1">
    <location>
        <begin position="357"/>
        <end position="367"/>
    </location>
</feature>
<accession>A0ABQ5II63</accession>
<evidence type="ECO:0000313" key="3">
    <source>
        <dbReference type="Proteomes" id="UP001151760"/>
    </source>
</evidence>
<organism evidence="2 3">
    <name type="scientific">Tanacetum coccineum</name>
    <dbReference type="NCBI Taxonomy" id="301880"/>
    <lineage>
        <taxon>Eukaryota</taxon>
        <taxon>Viridiplantae</taxon>
        <taxon>Streptophyta</taxon>
        <taxon>Embryophyta</taxon>
        <taxon>Tracheophyta</taxon>
        <taxon>Spermatophyta</taxon>
        <taxon>Magnoliopsida</taxon>
        <taxon>eudicotyledons</taxon>
        <taxon>Gunneridae</taxon>
        <taxon>Pentapetalae</taxon>
        <taxon>asterids</taxon>
        <taxon>campanulids</taxon>
        <taxon>Asterales</taxon>
        <taxon>Asteraceae</taxon>
        <taxon>Asteroideae</taxon>
        <taxon>Anthemideae</taxon>
        <taxon>Anthemidinae</taxon>
        <taxon>Tanacetum</taxon>
    </lineage>
</organism>
<protein>
    <submittedName>
        <fullName evidence="2">Uncharacterized protein</fullName>
    </submittedName>
</protein>